<name>A0ABW4D4B1_9LACO</name>
<feature type="transmembrane region" description="Helical" evidence="1">
    <location>
        <begin position="126"/>
        <end position="147"/>
    </location>
</feature>
<proteinExistence type="predicted"/>
<keyword evidence="3" id="KW-1185">Reference proteome</keyword>
<dbReference type="EMBL" id="JBHTOD010000010">
    <property type="protein sequence ID" value="MFD1456442.1"/>
    <property type="molecule type" value="Genomic_DNA"/>
</dbReference>
<keyword evidence="1" id="KW-0812">Transmembrane</keyword>
<reference evidence="3" key="1">
    <citation type="journal article" date="2019" name="Int. J. Syst. Evol. Microbiol.">
        <title>The Global Catalogue of Microorganisms (GCM) 10K type strain sequencing project: providing services to taxonomists for standard genome sequencing and annotation.</title>
        <authorList>
            <consortium name="The Broad Institute Genomics Platform"/>
            <consortium name="The Broad Institute Genome Sequencing Center for Infectious Disease"/>
            <person name="Wu L."/>
            <person name="Ma J."/>
        </authorList>
    </citation>
    <scope>NUCLEOTIDE SEQUENCE [LARGE SCALE GENOMIC DNA]</scope>
    <source>
        <strain evidence="3">CCM 8979</strain>
    </source>
</reference>
<dbReference type="RefSeq" id="WP_203646656.1">
    <property type="nucleotide sequence ID" value="NZ_BOLN01000010.1"/>
</dbReference>
<evidence type="ECO:0000256" key="1">
    <source>
        <dbReference type="SAM" id="Phobius"/>
    </source>
</evidence>
<keyword evidence="1" id="KW-0472">Membrane</keyword>
<protein>
    <submittedName>
        <fullName evidence="2">Uncharacterized protein</fullName>
    </submittedName>
</protein>
<dbReference type="Proteomes" id="UP001597189">
    <property type="component" value="Unassembled WGS sequence"/>
</dbReference>
<gene>
    <name evidence="2" type="ORF">ACFQ44_12310</name>
</gene>
<feature type="transmembrane region" description="Helical" evidence="1">
    <location>
        <begin position="100"/>
        <end position="120"/>
    </location>
</feature>
<sequence length="157" mass="18025">MTAHVRSYLRQQVFDAFFFIVAVNIGIQAVPKFSEWYWQRGNTIFLVLMLILLGIEGLLTLWRPQPDPADFDWQQRRHWLYLLNEPNGDYQQMNLTWSKVVIVAAALGALSLQVGRVSLWREQAGLGVAGLTTGIYLMNIGLWGYRLGKRTQISGRK</sequence>
<feature type="transmembrane region" description="Helical" evidence="1">
    <location>
        <begin position="43"/>
        <end position="62"/>
    </location>
</feature>
<comment type="caution">
    <text evidence="2">The sequence shown here is derived from an EMBL/GenBank/DDBJ whole genome shotgun (WGS) entry which is preliminary data.</text>
</comment>
<accession>A0ABW4D4B1</accession>
<evidence type="ECO:0000313" key="3">
    <source>
        <dbReference type="Proteomes" id="UP001597189"/>
    </source>
</evidence>
<evidence type="ECO:0000313" key="2">
    <source>
        <dbReference type="EMBL" id="MFD1456442.1"/>
    </source>
</evidence>
<feature type="transmembrane region" description="Helical" evidence="1">
    <location>
        <begin position="12"/>
        <end position="31"/>
    </location>
</feature>
<keyword evidence="1" id="KW-1133">Transmembrane helix</keyword>
<organism evidence="2 3">
    <name type="scientific">Levilactobacillus lanxiensis</name>
    <dbReference type="NCBI Taxonomy" id="2799568"/>
    <lineage>
        <taxon>Bacteria</taxon>
        <taxon>Bacillati</taxon>
        <taxon>Bacillota</taxon>
        <taxon>Bacilli</taxon>
        <taxon>Lactobacillales</taxon>
        <taxon>Lactobacillaceae</taxon>
        <taxon>Levilactobacillus</taxon>
    </lineage>
</organism>